<dbReference type="Gene3D" id="3.60.15.10">
    <property type="entry name" value="Ribonuclease Z/Hydroxyacylglutathione hydrolase-like"/>
    <property type="match status" value="1"/>
</dbReference>
<keyword evidence="1" id="KW-1133">Transmembrane helix</keyword>
<evidence type="ECO:0000256" key="1">
    <source>
        <dbReference type="SAM" id="Phobius"/>
    </source>
</evidence>
<dbReference type="Proteomes" id="UP000179251">
    <property type="component" value="Unassembled WGS sequence"/>
</dbReference>
<dbReference type="Pfam" id="PF00753">
    <property type="entry name" value="Lactamase_B"/>
    <property type="match status" value="1"/>
</dbReference>
<dbReference type="SMART" id="SM00849">
    <property type="entry name" value="Lactamase_B"/>
    <property type="match status" value="1"/>
</dbReference>
<sequence>MSLNFSQSSIYKFYKIHQRKIFGGAALLLLALFFLVGQLVFDYIKKPELEVSFFDVGQGDAIFIESKDGTQILIDGGPPNKILPQLGSKMRFFDRFIDVVALTHPHADHVSGLIEVLERYNVGMIIESGVDYHTAEAKIFESLIAEKKLKKVTVDHPINLNFANGAALKFIYPEESFSGMTLKNVHDSALVSELDFEDKKILLMSDAEKNLEKRLVAEGRVGDVDVLKTGHHGSKTSSNDFFLRVTKPEYAIISSGARNRYGHPAPEVLSRLAAAGAKIFRTDLDGTITLEIRDGNLIWKK</sequence>
<dbReference type="STRING" id="1798325.A2834_01415"/>
<dbReference type="SUPFAM" id="SSF56281">
    <property type="entry name" value="Metallo-hydrolase/oxidoreductase"/>
    <property type="match status" value="1"/>
</dbReference>
<organism evidence="3 4">
    <name type="scientific">Candidatus Giovannonibacteria bacterium RIFCSPHIGHO2_01_FULL_45_23</name>
    <dbReference type="NCBI Taxonomy" id="1798325"/>
    <lineage>
        <taxon>Bacteria</taxon>
        <taxon>Candidatus Giovannoniibacteriota</taxon>
    </lineage>
</organism>
<evidence type="ECO:0000259" key="2">
    <source>
        <dbReference type="SMART" id="SM00849"/>
    </source>
</evidence>
<protein>
    <recommendedName>
        <fullName evidence="2">Metallo-beta-lactamase domain-containing protein</fullName>
    </recommendedName>
</protein>
<dbReference type="PANTHER" id="PTHR30619:SF1">
    <property type="entry name" value="RECOMBINATION PROTEIN 2"/>
    <property type="match status" value="1"/>
</dbReference>
<feature type="domain" description="Metallo-beta-lactamase" evidence="2">
    <location>
        <begin position="58"/>
        <end position="257"/>
    </location>
</feature>
<dbReference type="InterPro" id="IPR052159">
    <property type="entry name" value="Competence_DNA_uptake"/>
</dbReference>
<gene>
    <name evidence="3" type="ORF">A2834_01415</name>
</gene>
<dbReference type="PANTHER" id="PTHR30619">
    <property type="entry name" value="DNA INTERNALIZATION/COMPETENCE PROTEIN COMEC/REC2"/>
    <property type="match status" value="1"/>
</dbReference>
<dbReference type="InterPro" id="IPR035681">
    <property type="entry name" value="ComA-like_MBL"/>
</dbReference>
<proteinExistence type="predicted"/>
<dbReference type="AlphaFoldDB" id="A0A1F5VJ46"/>
<keyword evidence="1" id="KW-0812">Transmembrane</keyword>
<reference evidence="3 4" key="1">
    <citation type="journal article" date="2016" name="Nat. Commun.">
        <title>Thousands of microbial genomes shed light on interconnected biogeochemical processes in an aquifer system.</title>
        <authorList>
            <person name="Anantharaman K."/>
            <person name="Brown C.T."/>
            <person name="Hug L.A."/>
            <person name="Sharon I."/>
            <person name="Castelle C.J."/>
            <person name="Probst A.J."/>
            <person name="Thomas B.C."/>
            <person name="Singh A."/>
            <person name="Wilkins M.J."/>
            <person name="Karaoz U."/>
            <person name="Brodie E.L."/>
            <person name="Williams K.H."/>
            <person name="Hubbard S.S."/>
            <person name="Banfield J.F."/>
        </authorList>
    </citation>
    <scope>NUCLEOTIDE SEQUENCE [LARGE SCALE GENOMIC DNA]</scope>
</reference>
<dbReference type="InterPro" id="IPR036866">
    <property type="entry name" value="RibonucZ/Hydroxyglut_hydro"/>
</dbReference>
<evidence type="ECO:0000313" key="3">
    <source>
        <dbReference type="EMBL" id="OGF63487.1"/>
    </source>
</evidence>
<dbReference type="CDD" id="cd07731">
    <property type="entry name" value="ComA-like_MBL-fold"/>
    <property type="match status" value="1"/>
</dbReference>
<dbReference type="EMBL" id="MFHD01000002">
    <property type="protein sequence ID" value="OGF63487.1"/>
    <property type="molecule type" value="Genomic_DNA"/>
</dbReference>
<feature type="transmembrane region" description="Helical" evidence="1">
    <location>
        <begin position="21"/>
        <end position="41"/>
    </location>
</feature>
<name>A0A1F5VJ46_9BACT</name>
<accession>A0A1F5VJ46</accession>
<comment type="caution">
    <text evidence="3">The sequence shown here is derived from an EMBL/GenBank/DDBJ whole genome shotgun (WGS) entry which is preliminary data.</text>
</comment>
<evidence type="ECO:0000313" key="4">
    <source>
        <dbReference type="Proteomes" id="UP000179251"/>
    </source>
</evidence>
<dbReference type="InterPro" id="IPR001279">
    <property type="entry name" value="Metallo-B-lactamas"/>
</dbReference>
<keyword evidence="1" id="KW-0472">Membrane</keyword>